<organism evidence="2 3">
    <name type="scientific">Hypholoma sublateritium (strain FD-334 SS-4)</name>
    <dbReference type="NCBI Taxonomy" id="945553"/>
    <lineage>
        <taxon>Eukaryota</taxon>
        <taxon>Fungi</taxon>
        <taxon>Dikarya</taxon>
        <taxon>Basidiomycota</taxon>
        <taxon>Agaricomycotina</taxon>
        <taxon>Agaricomycetes</taxon>
        <taxon>Agaricomycetidae</taxon>
        <taxon>Agaricales</taxon>
        <taxon>Agaricineae</taxon>
        <taxon>Strophariaceae</taxon>
        <taxon>Hypholoma</taxon>
    </lineage>
</organism>
<accession>A0A0D2PXN8</accession>
<dbReference type="InterPro" id="IPR010730">
    <property type="entry name" value="HET"/>
</dbReference>
<dbReference type="PANTHER" id="PTHR10622">
    <property type="entry name" value="HET DOMAIN-CONTAINING PROTEIN"/>
    <property type="match status" value="1"/>
</dbReference>
<gene>
    <name evidence="2" type="ORF">HYPSUDRAFT_535655</name>
</gene>
<dbReference type="STRING" id="945553.A0A0D2PXN8"/>
<sequence>MKTLSQPDFRTMAAEVLFFKAFRQYISVTMPIRLIKLPQEEFIDRYGVLSYLKGKLEASNDHQHLLSLIASKMDAVEVTKVPDHKYADEIAEKFIEDSSIIQDFFRHHTRFAILSHTWITLATDETEVSHPDKREITFHNTRTIVKENAKIRIVSSEAQGPGFDKFKKFCRAAYTLYDVEFAWMDTICIDKPAETNESIGSMFKWYFNSSICIVYLASTTSTKDVASDPWFTRGWTLQELLVPKKVAFFSWNWELIGSYDKEADIRHMKEQEMSNIIHNVTTIHAEELYGFRPGLIQGIPSRMIWIKNRKTSHEEDIAYSLMGVFGVVFPVDYSEGREKAFFRLLEAIIQKSINLNTLSIFNYAGRSVSNNIHGTNILPSEPNCYSSRHVSLNDFVHYVPLKPLKLGPNGLKVNLVLVFAVLDKSFSENIADDTPPMFTCLQNKMAKIWADERVVVHLLHNTPRDRAKLSSHNCFVFGIWNFEDKEDKIILPDICPAFLLQLNAPPKVSIDLIESSNFSPASKVDTMTVIILKKHKGRPVNLELMKKDLKLFTLSYVECRL</sequence>
<dbReference type="EMBL" id="KN817538">
    <property type="protein sequence ID" value="KJA24175.1"/>
    <property type="molecule type" value="Genomic_DNA"/>
</dbReference>
<evidence type="ECO:0000313" key="2">
    <source>
        <dbReference type="EMBL" id="KJA24175.1"/>
    </source>
</evidence>
<dbReference type="Proteomes" id="UP000054270">
    <property type="component" value="Unassembled WGS sequence"/>
</dbReference>
<dbReference type="AlphaFoldDB" id="A0A0D2PXN8"/>
<proteinExistence type="predicted"/>
<keyword evidence="3" id="KW-1185">Reference proteome</keyword>
<reference evidence="3" key="1">
    <citation type="submission" date="2014-04" db="EMBL/GenBank/DDBJ databases">
        <title>Evolutionary Origins and Diversification of the Mycorrhizal Mutualists.</title>
        <authorList>
            <consortium name="DOE Joint Genome Institute"/>
            <consortium name="Mycorrhizal Genomics Consortium"/>
            <person name="Kohler A."/>
            <person name="Kuo A."/>
            <person name="Nagy L.G."/>
            <person name="Floudas D."/>
            <person name="Copeland A."/>
            <person name="Barry K.W."/>
            <person name="Cichocki N."/>
            <person name="Veneault-Fourrey C."/>
            <person name="LaButti K."/>
            <person name="Lindquist E.A."/>
            <person name="Lipzen A."/>
            <person name="Lundell T."/>
            <person name="Morin E."/>
            <person name="Murat C."/>
            <person name="Riley R."/>
            <person name="Ohm R."/>
            <person name="Sun H."/>
            <person name="Tunlid A."/>
            <person name="Henrissat B."/>
            <person name="Grigoriev I.V."/>
            <person name="Hibbett D.S."/>
            <person name="Martin F."/>
        </authorList>
    </citation>
    <scope>NUCLEOTIDE SEQUENCE [LARGE SCALE GENOMIC DNA]</scope>
    <source>
        <strain evidence="3">FD-334 SS-4</strain>
    </source>
</reference>
<evidence type="ECO:0000313" key="3">
    <source>
        <dbReference type="Proteomes" id="UP000054270"/>
    </source>
</evidence>
<dbReference type="Pfam" id="PF06985">
    <property type="entry name" value="HET"/>
    <property type="match status" value="1"/>
</dbReference>
<evidence type="ECO:0000259" key="1">
    <source>
        <dbReference type="Pfam" id="PF06985"/>
    </source>
</evidence>
<feature type="domain" description="Heterokaryon incompatibility" evidence="1">
    <location>
        <begin position="112"/>
        <end position="223"/>
    </location>
</feature>
<protein>
    <recommendedName>
        <fullName evidence="1">Heterokaryon incompatibility domain-containing protein</fullName>
    </recommendedName>
</protein>
<name>A0A0D2PXN8_HYPSF</name>
<dbReference type="OrthoDB" id="5303367at2759"/>
<dbReference type="PANTHER" id="PTHR10622:SF10">
    <property type="entry name" value="HET DOMAIN-CONTAINING PROTEIN"/>
    <property type="match status" value="1"/>
</dbReference>